<sequence>MNNRTVIVIDLAARYAAAFGMMAIGRNINTAVVDREQPDYGIKLYGKLDADVEKIEFKHGSQTLTFSGMLTETSGVFAPPLMIDFSKEKNLVETEVNGADNIIVERWGTKEWQLDIKGLLIDMENKVYPQNKIDALHRFFEINDTIEVTGVQFEDKQIDHIYFKDLKITPLEGFQDTVQFTLSASSIQSPLFNVLKP</sequence>
<proteinExistence type="predicted"/>
<dbReference type="EMBL" id="FNAS01000023">
    <property type="protein sequence ID" value="SDE75986.1"/>
    <property type="molecule type" value="Genomic_DNA"/>
</dbReference>
<accession>A0A1G7FJ97</accession>
<gene>
    <name evidence="2" type="ORF">SAMN05421544_12325</name>
</gene>
<dbReference type="InterPro" id="IPR046109">
    <property type="entry name" value="DUF6046"/>
</dbReference>
<dbReference type="AlphaFoldDB" id="A0A1G7FJ97"/>
<dbReference type="STRING" id="1071918.SAMN05421544_12325"/>
<reference evidence="2 3" key="1">
    <citation type="submission" date="2016-10" db="EMBL/GenBank/DDBJ databases">
        <authorList>
            <person name="de Groot N.N."/>
        </authorList>
    </citation>
    <scope>NUCLEOTIDE SEQUENCE [LARGE SCALE GENOMIC DNA]</scope>
    <source>
        <strain evidence="2 3">DSM 24015</strain>
    </source>
</reference>
<evidence type="ECO:0000313" key="3">
    <source>
        <dbReference type="Proteomes" id="UP000198517"/>
    </source>
</evidence>
<dbReference type="OrthoDB" id="1342461at2"/>
<dbReference type="RefSeq" id="WP_092737927.1">
    <property type="nucleotide sequence ID" value="NZ_FNAS01000023.1"/>
</dbReference>
<evidence type="ECO:0000259" key="1">
    <source>
        <dbReference type="Pfam" id="PF19512"/>
    </source>
</evidence>
<protein>
    <recommendedName>
        <fullName evidence="1">DUF6046 domain-containing protein</fullName>
    </recommendedName>
</protein>
<evidence type="ECO:0000313" key="2">
    <source>
        <dbReference type="EMBL" id="SDE75986.1"/>
    </source>
</evidence>
<keyword evidence="3" id="KW-1185">Reference proteome</keyword>
<name>A0A1G7FJ97_9FLAO</name>
<organism evidence="2 3">
    <name type="scientific">Riemerella columbipharyngis</name>
    <dbReference type="NCBI Taxonomy" id="1071918"/>
    <lineage>
        <taxon>Bacteria</taxon>
        <taxon>Pseudomonadati</taxon>
        <taxon>Bacteroidota</taxon>
        <taxon>Flavobacteriia</taxon>
        <taxon>Flavobacteriales</taxon>
        <taxon>Weeksellaceae</taxon>
        <taxon>Riemerella</taxon>
    </lineage>
</organism>
<dbReference type="Proteomes" id="UP000198517">
    <property type="component" value="Unassembled WGS sequence"/>
</dbReference>
<feature type="domain" description="DUF6046" evidence="1">
    <location>
        <begin position="77"/>
        <end position="195"/>
    </location>
</feature>
<dbReference type="Pfam" id="PF19512">
    <property type="entry name" value="DUF6046"/>
    <property type="match status" value="1"/>
</dbReference>